<sequence length="224" mass="24371">MKQLVVLFIACLSLGLHAQEKVEKTVGEFKELKVYDLIQVNLIKSDINKVEITGNSAKHVETVNKNGTLKVRMSLDNSFNGEDTKVNVYYTSIDVIDVNEGSSVSSKDVIEQFEIELRAQEGAKIDVPLKTSFVVVKSITGGDITTKGTSKNEQISILTGGIYNGQLLESETSKVSIHAAGEAHVKASKTVDATIRAGGDIYIYGKPEEVNENKVLGGRILRVD</sequence>
<gene>
    <name evidence="3" type="ORF">ACFFVB_02935</name>
</gene>
<feature type="chain" id="PRO_5046515469" evidence="1">
    <location>
        <begin position="19"/>
        <end position="224"/>
    </location>
</feature>
<evidence type="ECO:0000259" key="2">
    <source>
        <dbReference type="Pfam" id="PF10988"/>
    </source>
</evidence>
<feature type="signal peptide" evidence="1">
    <location>
        <begin position="1"/>
        <end position="18"/>
    </location>
</feature>
<dbReference type="EMBL" id="JBHMEZ010000001">
    <property type="protein sequence ID" value="MFB9052026.1"/>
    <property type="molecule type" value="Genomic_DNA"/>
</dbReference>
<organism evidence="3 4">
    <name type="scientific">Formosa undariae</name>
    <dbReference type="NCBI Taxonomy" id="1325436"/>
    <lineage>
        <taxon>Bacteria</taxon>
        <taxon>Pseudomonadati</taxon>
        <taxon>Bacteroidota</taxon>
        <taxon>Flavobacteriia</taxon>
        <taxon>Flavobacteriales</taxon>
        <taxon>Flavobacteriaceae</taxon>
        <taxon>Formosa</taxon>
    </lineage>
</organism>
<feature type="domain" description="Putative auto-transporter adhesin head GIN" evidence="2">
    <location>
        <begin position="28"/>
        <end position="207"/>
    </location>
</feature>
<accession>A0ABV5EXX0</accession>
<name>A0ABV5EXX0_9FLAO</name>
<dbReference type="InterPro" id="IPR021255">
    <property type="entry name" value="DUF2807"/>
</dbReference>
<protein>
    <submittedName>
        <fullName evidence="3">Head GIN domain-containing protein</fullName>
    </submittedName>
</protein>
<evidence type="ECO:0000313" key="3">
    <source>
        <dbReference type="EMBL" id="MFB9052026.1"/>
    </source>
</evidence>
<dbReference type="Gene3D" id="2.160.20.120">
    <property type="match status" value="1"/>
</dbReference>
<evidence type="ECO:0000256" key="1">
    <source>
        <dbReference type="SAM" id="SignalP"/>
    </source>
</evidence>
<keyword evidence="1" id="KW-0732">Signal</keyword>
<proteinExistence type="predicted"/>
<evidence type="ECO:0000313" key="4">
    <source>
        <dbReference type="Proteomes" id="UP001589605"/>
    </source>
</evidence>
<comment type="caution">
    <text evidence="3">The sequence shown here is derived from an EMBL/GenBank/DDBJ whole genome shotgun (WGS) entry which is preliminary data.</text>
</comment>
<dbReference type="RefSeq" id="WP_382380994.1">
    <property type="nucleotide sequence ID" value="NZ_JBHMEZ010000001.1"/>
</dbReference>
<dbReference type="Proteomes" id="UP001589605">
    <property type="component" value="Unassembled WGS sequence"/>
</dbReference>
<dbReference type="Pfam" id="PF10988">
    <property type="entry name" value="DUF2807"/>
    <property type="match status" value="1"/>
</dbReference>
<reference evidence="3 4" key="1">
    <citation type="submission" date="2024-09" db="EMBL/GenBank/DDBJ databases">
        <authorList>
            <person name="Sun Q."/>
            <person name="Mori K."/>
        </authorList>
    </citation>
    <scope>NUCLEOTIDE SEQUENCE [LARGE SCALE GENOMIC DNA]</scope>
    <source>
        <strain evidence="3 4">CECT 8286</strain>
    </source>
</reference>
<keyword evidence="4" id="KW-1185">Reference proteome</keyword>